<reference evidence="7" key="1">
    <citation type="submission" date="2018-05" db="EMBL/GenBank/DDBJ databases">
        <authorList>
            <person name="Lanie J.A."/>
            <person name="Ng W.-L."/>
            <person name="Kazmierczak K.M."/>
            <person name="Andrzejewski T.M."/>
            <person name="Davidsen T.M."/>
            <person name="Wayne K.J."/>
            <person name="Tettelin H."/>
            <person name="Glass J.I."/>
            <person name="Rusch D."/>
            <person name="Podicherti R."/>
            <person name="Tsui H.-C.T."/>
            <person name="Winkler M.E."/>
        </authorList>
    </citation>
    <scope>NUCLEOTIDE SEQUENCE</scope>
</reference>
<dbReference type="GO" id="GO:0006633">
    <property type="term" value="P:fatty acid biosynthetic process"/>
    <property type="evidence" value="ECO:0007669"/>
    <property type="project" value="InterPro"/>
</dbReference>
<dbReference type="Pfam" id="PF16197">
    <property type="entry name" value="KAsynt_C_assoc"/>
    <property type="match status" value="1"/>
</dbReference>
<dbReference type="InterPro" id="IPR018201">
    <property type="entry name" value="Ketoacyl_synth_AS"/>
</dbReference>
<feature type="domain" description="Carrier" evidence="5">
    <location>
        <begin position="1236"/>
        <end position="1316"/>
    </location>
</feature>
<feature type="compositionally biased region" description="Basic and acidic residues" evidence="4">
    <location>
        <begin position="1023"/>
        <end position="1035"/>
    </location>
</feature>
<evidence type="ECO:0000313" key="7">
    <source>
        <dbReference type="EMBL" id="SUZ83026.1"/>
    </source>
</evidence>
<dbReference type="InterPro" id="IPR004432">
    <property type="entry name" value="Omega_3_polyunsat_FA_synth"/>
</dbReference>
<evidence type="ECO:0000256" key="3">
    <source>
        <dbReference type="ARBA" id="ARBA00022679"/>
    </source>
</evidence>
<gene>
    <name evidence="7" type="ORF">METZ01_LOCUS35880</name>
</gene>
<feature type="domain" description="Carrier" evidence="5">
    <location>
        <begin position="1567"/>
        <end position="1647"/>
    </location>
</feature>
<evidence type="ECO:0000256" key="4">
    <source>
        <dbReference type="SAM" id="MobiDB-lite"/>
    </source>
</evidence>
<dbReference type="InterPro" id="IPR032821">
    <property type="entry name" value="PKS_assoc"/>
</dbReference>
<evidence type="ECO:0000259" key="6">
    <source>
        <dbReference type="PROSITE" id="PS52004"/>
    </source>
</evidence>
<evidence type="ECO:0000256" key="1">
    <source>
        <dbReference type="ARBA" id="ARBA00022450"/>
    </source>
</evidence>
<dbReference type="InterPro" id="IPR014030">
    <property type="entry name" value="Ketoacyl_synth_N"/>
</dbReference>
<dbReference type="Gene3D" id="3.30.70.250">
    <property type="entry name" value="Malonyl-CoA ACP transacylase, ACP-binding"/>
    <property type="match status" value="1"/>
</dbReference>
<dbReference type="InterPro" id="IPR016035">
    <property type="entry name" value="Acyl_Trfase/lysoPLipase"/>
</dbReference>
<feature type="compositionally biased region" description="Low complexity" evidence="4">
    <location>
        <begin position="992"/>
        <end position="1011"/>
    </location>
</feature>
<dbReference type="InterPro" id="IPR014031">
    <property type="entry name" value="Ketoacyl_synth_C"/>
</dbReference>
<dbReference type="PROSITE" id="PS50075">
    <property type="entry name" value="CARRIER"/>
    <property type="match status" value="4"/>
</dbReference>
<feature type="region of interest" description="Disordered" evidence="4">
    <location>
        <begin position="988"/>
        <end position="1058"/>
    </location>
</feature>
<dbReference type="NCBIfam" id="TIGR02813">
    <property type="entry name" value="omega_3_PfaA"/>
    <property type="match status" value="1"/>
</dbReference>
<dbReference type="SUPFAM" id="SSF53901">
    <property type="entry name" value="Thiolase-like"/>
    <property type="match status" value="1"/>
</dbReference>
<dbReference type="PANTHER" id="PTHR43074">
    <property type="entry name" value="OMEGA-3 POLYUNSATURATED FATTY ACID SYNTHASE PFAB-RELATED"/>
    <property type="match status" value="1"/>
</dbReference>
<dbReference type="InterPro" id="IPR052568">
    <property type="entry name" value="PKS-FAS_Synthase"/>
</dbReference>
<feature type="domain" description="Ketosynthase family 3 (KS3)" evidence="6">
    <location>
        <begin position="21"/>
        <end position="482"/>
    </location>
</feature>
<protein>
    <recommendedName>
        <fullName evidence="8">Carrier domain-containing protein</fullName>
    </recommendedName>
</protein>
<organism evidence="7">
    <name type="scientific">marine metagenome</name>
    <dbReference type="NCBI Taxonomy" id="408172"/>
    <lineage>
        <taxon>unclassified sequences</taxon>
        <taxon>metagenomes</taxon>
        <taxon>ecological metagenomes</taxon>
    </lineage>
</organism>
<dbReference type="PROSITE" id="PS52004">
    <property type="entry name" value="KS3_2"/>
    <property type="match status" value="1"/>
</dbReference>
<dbReference type="Pfam" id="PF02801">
    <property type="entry name" value="Ketoacyl-synt_C"/>
    <property type="match status" value="1"/>
</dbReference>
<dbReference type="Gene3D" id="3.40.366.10">
    <property type="entry name" value="Malonyl-Coenzyme A Acyl Carrier Protein, domain 2"/>
    <property type="match status" value="1"/>
</dbReference>
<dbReference type="EMBL" id="UINC01001532">
    <property type="protein sequence ID" value="SUZ83026.1"/>
    <property type="molecule type" value="Genomic_DNA"/>
</dbReference>
<dbReference type="InterPro" id="IPR014043">
    <property type="entry name" value="Acyl_transferase_dom"/>
</dbReference>
<feature type="region of interest" description="Disordered" evidence="4">
    <location>
        <begin position="1545"/>
        <end position="1565"/>
    </location>
</feature>
<sequence>MTAKSSRQIESQNMQNARMSNRPIAIVGMSALFPDAPNLHQYWDNIINRIDSIIDVPKSRWNIEDYYDVDSEAPDKTYCRRGGFIPDIDFNPMEFGIPPNILEVTDVTQLLGLLVAKSAMEDAGYGETSEEVLDATGVILGVTAGMKLLGSLTSRLQYPIWEKVLRRSGISESDTEQIIGKMKKAYVRWEENSFPGLLGNVIAGRIANRLNLGGTNCTVDAACASSFSAMKMAISDLLEYRADMMIAGGVDADNSPMMYMCFSKTPAFTKDENPKPFDEDSGGVMIGEGMGMVVLKRLEDAERDGDRIYAIVKGIGTSSDGKFKSIYAPRSGGQAKALRRAYDDANVDPLSIGMIEAHGTGTAAGDIAEFEGLKEVFTENKREKSGYPDFQHIALGSIKSQIGHTKAAAGIAGLIKTTLALHHKVLPPTINIERPNKKLGIEKTPFYLNTEPRPWISDGEPRRAGVSAFGFGGTNFHFVLEEFQAAHSRPFRMHKTSHTVFLSAATPKELDKACNNLLAELETEGAEQRHLQLLKSSRENSIPKKHARLGFVTESIKNTVEMLGQAISTLKSKADQTEWNVKGIAYREKAMESKGKVVALFSGQGSQSMNMVKELFFNFPSMAEPYSALDKLFTEKNKKSDSSPKPLSDLVFPIAVFDDEELEDQQAQLQLTENAQPAIGGISAGLFQIVRDAGLQTDFAAGHSFGELTALWAAGVFADDDYYKLAYARGQAMAAPDDPDFDAGSMLAVMGNVENLEGDISEFPDVVMANLNSKKQVVLAGPNDAILQAHDALKAKKYTVVKLPVSAAFHTPLVGHAQKPFAKAIREVKFSKPQIPVYSNATAKAYPTEANAIQKQLESHILNSVRFREEIENIHQDGGRIFVEFGPKNVLTKLVENILSGKEYTAVALNENPKKDSDLLFREAMVKLCVIGLPLHKFDPYDLLSWELPAKKAGVSVRLNGTNYVSVATRQDFENALNDGFQVKNTAPSGFSSNSIPASTSSSNPLSTNTSRIPVEATNEITVKYDPKEKKEPEKLSPANNSNMIKQQPSSQHSSAPTKVLETLERSLSGFYQHQNETLQVHQQYLDQQSEYARTVHQLMQQQIELASQGAAIPAEVDQQMQMFHAHQSETLRVHEQYLNQQSEQTQSALNITNQQLSGSGQKLPAATTFAPTIQKSASVRAVSAPVPSTSVPTPIPTPVQAVPVSSVPTPVQFTPTPSPDAVTVPVAVPAAPSEVSSKEVIAAMMAIVSEKTGYPTEMLELGMDMESDLGIDSIKRVEILGSVQDNIPGLPEISGDELSEMRTLGEILAHLQSKLGGKISNGQEAVSTSVEIPAATANSGVSAEDIVAAMMVIVSEKTGYPTEMLEPGMDMESDLGIDSIKRVEILGSVQDAIPELTEVPGDELAEMHTLGQIIDHLKSKMDGDIAKPAIESPSKSASPDLGLNTQQDPGPVFMSIISEKTGYPVEMLELNMDIEADLGIDSIKRVEIMWSLQEKFQDLPQIGANEVAELRTVGQIVDHIKTLLPVPVGETAFKKSNLSQEPASFSVKADSSGGNGNGSAVSPLEPVPGEIAPALLAIIGEKTGYPQEMLELGMDIEADLGIDSIKRVEIMWSLQEQLPHLPQVSGSEMSELRTLKEIVDHLSSLAPSDTAGTTLIPAPVSTGSESVKKNS</sequence>
<dbReference type="Pfam" id="PF00550">
    <property type="entry name" value="PP-binding"/>
    <property type="match status" value="4"/>
</dbReference>
<dbReference type="InterPro" id="IPR020841">
    <property type="entry name" value="PKS_Beta-ketoAc_synthase_dom"/>
</dbReference>
<dbReference type="GO" id="GO:0004315">
    <property type="term" value="F:3-oxoacyl-[acyl-carrier-protein] synthase activity"/>
    <property type="evidence" value="ECO:0007669"/>
    <property type="project" value="InterPro"/>
</dbReference>
<dbReference type="Pfam" id="PF00698">
    <property type="entry name" value="Acyl_transf_1"/>
    <property type="match status" value="1"/>
</dbReference>
<feature type="domain" description="Carrier" evidence="5">
    <location>
        <begin position="1342"/>
        <end position="1422"/>
    </location>
</feature>
<dbReference type="SUPFAM" id="SSF47336">
    <property type="entry name" value="ACP-like"/>
    <property type="match status" value="4"/>
</dbReference>
<dbReference type="InterPro" id="IPR016039">
    <property type="entry name" value="Thiolase-like"/>
</dbReference>
<keyword evidence="2" id="KW-0597">Phosphoprotein</keyword>
<accession>A0A381QUC6</accession>
<dbReference type="Gene3D" id="1.10.1200.10">
    <property type="entry name" value="ACP-like"/>
    <property type="match status" value="4"/>
</dbReference>
<dbReference type="SMART" id="SM00825">
    <property type="entry name" value="PKS_KS"/>
    <property type="match status" value="1"/>
</dbReference>
<feature type="domain" description="Carrier" evidence="5">
    <location>
        <begin position="1448"/>
        <end position="1525"/>
    </location>
</feature>
<dbReference type="SUPFAM" id="SSF52151">
    <property type="entry name" value="FabD/lysophospholipase-like"/>
    <property type="match status" value="1"/>
</dbReference>
<feature type="region of interest" description="Disordered" evidence="4">
    <location>
        <begin position="1651"/>
        <end position="1672"/>
    </location>
</feature>
<feature type="compositionally biased region" description="Polar residues" evidence="4">
    <location>
        <begin position="1038"/>
        <end position="1057"/>
    </location>
</feature>
<dbReference type="InterPro" id="IPR036736">
    <property type="entry name" value="ACP-like_sf"/>
</dbReference>
<dbReference type="SMART" id="SM00827">
    <property type="entry name" value="PKS_AT"/>
    <property type="match status" value="1"/>
</dbReference>
<dbReference type="PANTHER" id="PTHR43074:SF1">
    <property type="entry name" value="BETA-KETOACYL SYNTHASE FAMILY PROTEIN-RELATED"/>
    <property type="match status" value="1"/>
</dbReference>
<dbReference type="CDD" id="cd00833">
    <property type="entry name" value="PKS"/>
    <property type="match status" value="1"/>
</dbReference>
<evidence type="ECO:0008006" key="8">
    <source>
        <dbReference type="Google" id="ProtNLM"/>
    </source>
</evidence>
<keyword evidence="3" id="KW-0808">Transferase</keyword>
<dbReference type="Gene3D" id="3.40.47.10">
    <property type="match status" value="1"/>
</dbReference>
<dbReference type="PROSITE" id="PS00606">
    <property type="entry name" value="KS3_1"/>
    <property type="match status" value="1"/>
</dbReference>
<dbReference type="InterPro" id="IPR001227">
    <property type="entry name" value="Ac_transferase_dom_sf"/>
</dbReference>
<dbReference type="Pfam" id="PF00109">
    <property type="entry name" value="ketoacyl-synt"/>
    <property type="match status" value="1"/>
</dbReference>
<dbReference type="InterPro" id="IPR016036">
    <property type="entry name" value="Malonyl_transacylase_ACP-bd"/>
</dbReference>
<keyword evidence="1" id="KW-0596">Phosphopantetheine</keyword>
<dbReference type="SUPFAM" id="SSF55048">
    <property type="entry name" value="Probable ACP-binding domain of malonyl-CoA ACP transacylase"/>
    <property type="match status" value="1"/>
</dbReference>
<dbReference type="InterPro" id="IPR009081">
    <property type="entry name" value="PP-bd_ACP"/>
</dbReference>
<evidence type="ECO:0000259" key="5">
    <source>
        <dbReference type="PROSITE" id="PS50075"/>
    </source>
</evidence>
<proteinExistence type="predicted"/>
<evidence type="ECO:0000256" key="2">
    <source>
        <dbReference type="ARBA" id="ARBA00022553"/>
    </source>
</evidence>
<name>A0A381QUC6_9ZZZZ</name>